<dbReference type="RefSeq" id="WP_286594350.1">
    <property type="nucleotide sequence ID" value="NZ_JACANB010000008.1"/>
</dbReference>
<proteinExistence type="predicted"/>
<protein>
    <submittedName>
        <fullName evidence="1">Uncharacterized protein</fullName>
    </submittedName>
</protein>
<accession>A0AAW7DWL3</accession>
<reference evidence="1" key="2">
    <citation type="journal article" date="2022" name="Sci. Total Environ.">
        <title>Prevalence, transmission, and molecular epidemiology of tet(X)-positive bacteria among humans, animals, and environmental niches in China: An epidemiological, and genomic-based study.</title>
        <authorList>
            <person name="Dong N."/>
            <person name="Zeng Y."/>
            <person name="Cai C."/>
            <person name="Sun C."/>
            <person name="Lu J."/>
            <person name="Liu C."/>
            <person name="Zhou H."/>
            <person name="Sun Q."/>
            <person name="Shu L."/>
            <person name="Wang H."/>
            <person name="Wang Y."/>
            <person name="Wang S."/>
            <person name="Wu C."/>
            <person name="Chan E.W."/>
            <person name="Chen G."/>
            <person name="Shen Z."/>
            <person name="Chen S."/>
            <person name="Zhang R."/>
        </authorList>
    </citation>
    <scope>NUCLEOTIDE SEQUENCE</scope>
    <source>
        <strain evidence="1">DF46-2-2</strain>
    </source>
</reference>
<sequence length="103" mass="11621">MNKVILAVAVTTLLTPIMGLSATREECIEIEPLAEKIMIARQSQEKMSSLMLEYEGDEAAQFLIVKAFSNHIAARNKEVQQKIIDKFVNYAFLQCIKDKVSTE</sequence>
<name>A0AAW7DWL3_9GAMM</name>
<evidence type="ECO:0000313" key="2">
    <source>
        <dbReference type="Proteomes" id="UP001173465"/>
    </source>
</evidence>
<evidence type="ECO:0000313" key="1">
    <source>
        <dbReference type="EMBL" id="MDM1697091.1"/>
    </source>
</evidence>
<comment type="caution">
    <text evidence="1">The sequence shown here is derived from an EMBL/GenBank/DDBJ whole genome shotgun (WGS) entry which is preliminary data.</text>
</comment>
<organism evidence="1 2">
    <name type="scientific">Thiopseudomonas alkaliphila</name>
    <dbReference type="NCBI Taxonomy" id="1697053"/>
    <lineage>
        <taxon>Bacteria</taxon>
        <taxon>Pseudomonadati</taxon>
        <taxon>Pseudomonadota</taxon>
        <taxon>Gammaproteobacteria</taxon>
        <taxon>Pseudomonadales</taxon>
        <taxon>Pseudomonadaceae</taxon>
        <taxon>Thiopseudomonas</taxon>
    </lineage>
</organism>
<dbReference type="Proteomes" id="UP001173465">
    <property type="component" value="Unassembled WGS sequence"/>
</dbReference>
<gene>
    <name evidence="1" type="ORF">HX099_10540</name>
</gene>
<reference evidence="1" key="1">
    <citation type="submission" date="2020-06" db="EMBL/GenBank/DDBJ databases">
        <authorList>
            <person name="Dong N."/>
        </authorList>
    </citation>
    <scope>NUCLEOTIDE SEQUENCE</scope>
    <source>
        <strain evidence="1">DF46-2-2</strain>
    </source>
</reference>
<dbReference type="EMBL" id="JACANB010000008">
    <property type="protein sequence ID" value="MDM1697091.1"/>
    <property type="molecule type" value="Genomic_DNA"/>
</dbReference>
<dbReference type="AlphaFoldDB" id="A0AAW7DWL3"/>